<dbReference type="InterPro" id="IPR029058">
    <property type="entry name" value="AB_hydrolase_fold"/>
</dbReference>
<gene>
    <name evidence="2" type="ORF">WCD74_27590</name>
</gene>
<feature type="domain" description="DUF7379" evidence="1">
    <location>
        <begin position="174"/>
        <end position="300"/>
    </location>
</feature>
<protein>
    <recommendedName>
        <fullName evidence="1">DUF7379 domain-containing protein</fullName>
    </recommendedName>
</protein>
<dbReference type="InterPro" id="IPR055803">
    <property type="entry name" value="DUF7379"/>
</dbReference>
<dbReference type="PANTHER" id="PTHR37946">
    <property type="entry name" value="SLL1969 PROTEIN"/>
    <property type="match status" value="1"/>
</dbReference>
<accession>A0ABU8MYR4</accession>
<evidence type="ECO:0000259" key="1">
    <source>
        <dbReference type="Pfam" id="PF24096"/>
    </source>
</evidence>
<dbReference type="EMBL" id="JBBEGN010000024">
    <property type="protein sequence ID" value="MEJ2871553.1"/>
    <property type="molecule type" value="Genomic_DNA"/>
</dbReference>
<organism evidence="2 3">
    <name type="scientific">Actinomycetospora aurantiaca</name>
    <dbReference type="NCBI Taxonomy" id="3129233"/>
    <lineage>
        <taxon>Bacteria</taxon>
        <taxon>Bacillati</taxon>
        <taxon>Actinomycetota</taxon>
        <taxon>Actinomycetes</taxon>
        <taxon>Pseudonocardiales</taxon>
        <taxon>Pseudonocardiaceae</taxon>
        <taxon>Actinomycetospora</taxon>
    </lineage>
</organism>
<sequence>MTDDDHRPLPAPRNEVRGAAGVASEAVDIVSRPVEGTHRAVSDTVFATLRKVGLGPASRPAQLLHDGISAGVYSAVRGIGHAAGRGVGLAAELYREASGKTEWTPITSRPAGAVLTGAVNGLVGDHMVALGNDLAVPMALHTSTTSEDDPHAQLRLDDIRVADHPDRDLGHVVLFVHGLGETEHAWRLADEESAGEGYAERIASTVGAVPLLLRYNTGLRIAHNGAALSVLLAEVFDAWPEPIRRLDLVGHSMGGLVLRHACHAAVAAGEPWVHTVRRMVYLGSPHEGAPLAHRVDQLATRLSRYARSRTWGEFLDRRSAGIRDLVAGVSDTDVPLLASSTHHGVAACLTSSAHHPLANILGDLLVPVDSARGAVADVETLPASHHFHLLNDPRIHEHLLRWLAADEQDPDDGAGPAALDDRR</sequence>
<dbReference type="Pfam" id="PF24096">
    <property type="entry name" value="DUF7379"/>
    <property type="match status" value="1"/>
</dbReference>
<dbReference type="SUPFAM" id="SSF53474">
    <property type="entry name" value="alpha/beta-Hydrolases"/>
    <property type="match status" value="1"/>
</dbReference>
<evidence type="ECO:0000313" key="2">
    <source>
        <dbReference type="EMBL" id="MEJ2871553.1"/>
    </source>
</evidence>
<dbReference type="RefSeq" id="WP_337698119.1">
    <property type="nucleotide sequence ID" value="NZ_JBBEGN010000024.1"/>
</dbReference>
<comment type="caution">
    <text evidence="2">The sequence shown here is derived from an EMBL/GenBank/DDBJ whole genome shotgun (WGS) entry which is preliminary data.</text>
</comment>
<keyword evidence="3" id="KW-1185">Reference proteome</keyword>
<dbReference type="Proteomes" id="UP001385809">
    <property type="component" value="Unassembled WGS sequence"/>
</dbReference>
<dbReference type="Gene3D" id="3.40.50.1820">
    <property type="entry name" value="alpha/beta hydrolase"/>
    <property type="match status" value="1"/>
</dbReference>
<name>A0ABU8MYR4_9PSEU</name>
<evidence type="ECO:0000313" key="3">
    <source>
        <dbReference type="Proteomes" id="UP001385809"/>
    </source>
</evidence>
<proteinExistence type="predicted"/>
<dbReference type="PANTHER" id="PTHR37946:SF1">
    <property type="entry name" value="SLL1969 PROTEIN"/>
    <property type="match status" value="1"/>
</dbReference>
<reference evidence="2 3" key="1">
    <citation type="submission" date="2024-03" db="EMBL/GenBank/DDBJ databases">
        <title>Actinomycetospora sp. OC33-EN08, a novel actinomycete isolated from wild orchid (Aerides multiflora).</title>
        <authorList>
            <person name="Suriyachadkun C."/>
        </authorList>
    </citation>
    <scope>NUCLEOTIDE SEQUENCE [LARGE SCALE GENOMIC DNA]</scope>
    <source>
        <strain evidence="2 3">OC33-EN08</strain>
    </source>
</reference>